<name>A0ACB9JZ82_9ASTR</name>
<sequence length="123" mass="13966">MTAKDVWVTLVVGADANKGLYGGGRTSLALEVGVLIYERQFVRFGESPKISAIKKRTFKKFSFKGFDLDALLDISTDELVNLFTARARRRFHRGMKRKPMELIKKLQKALLNFDIPDCSLVEI</sequence>
<evidence type="ECO:0000313" key="1">
    <source>
        <dbReference type="EMBL" id="KAI3825287.1"/>
    </source>
</evidence>
<evidence type="ECO:0000313" key="2">
    <source>
        <dbReference type="Proteomes" id="UP001056120"/>
    </source>
</evidence>
<proteinExistence type="predicted"/>
<dbReference type="Proteomes" id="UP001056120">
    <property type="component" value="Linkage Group LG02"/>
</dbReference>
<accession>A0ACB9JZ82</accession>
<keyword evidence="2" id="KW-1185">Reference proteome</keyword>
<dbReference type="EMBL" id="CM042019">
    <property type="protein sequence ID" value="KAI3825287.1"/>
    <property type="molecule type" value="Genomic_DNA"/>
</dbReference>
<organism evidence="1 2">
    <name type="scientific">Smallanthus sonchifolius</name>
    <dbReference type="NCBI Taxonomy" id="185202"/>
    <lineage>
        <taxon>Eukaryota</taxon>
        <taxon>Viridiplantae</taxon>
        <taxon>Streptophyta</taxon>
        <taxon>Embryophyta</taxon>
        <taxon>Tracheophyta</taxon>
        <taxon>Spermatophyta</taxon>
        <taxon>Magnoliopsida</taxon>
        <taxon>eudicotyledons</taxon>
        <taxon>Gunneridae</taxon>
        <taxon>Pentapetalae</taxon>
        <taxon>asterids</taxon>
        <taxon>campanulids</taxon>
        <taxon>Asterales</taxon>
        <taxon>Asteraceae</taxon>
        <taxon>Asteroideae</taxon>
        <taxon>Heliantheae alliance</taxon>
        <taxon>Millerieae</taxon>
        <taxon>Smallanthus</taxon>
    </lineage>
</organism>
<reference evidence="1 2" key="2">
    <citation type="journal article" date="2022" name="Mol. Ecol. Resour.">
        <title>The genomes of chicory, endive, great burdock and yacon provide insights into Asteraceae paleo-polyploidization history and plant inulin production.</title>
        <authorList>
            <person name="Fan W."/>
            <person name="Wang S."/>
            <person name="Wang H."/>
            <person name="Wang A."/>
            <person name="Jiang F."/>
            <person name="Liu H."/>
            <person name="Zhao H."/>
            <person name="Xu D."/>
            <person name="Zhang Y."/>
        </authorList>
    </citation>
    <scope>NUCLEOTIDE SEQUENCE [LARGE SCALE GENOMIC DNA]</scope>
    <source>
        <strain evidence="2">cv. Yunnan</strain>
        <tissue evidence="1">Leaves</tissue>
    </source>
</reference>
<reference evidence="2" key="1">
    <citation type="journal article" date="2022" name="Mol. Ecol. Resour.">
        <title>The genomes of chicory, endive, great burdock and yacon provide insights into Asteraceae palaeo-polyploidization history and plant inulin production.</title>
        <authorList>
            <person name="Fan W."/>
            <person name="Wang S."/>
            <person name="Wang H."/>
            <person name="Wang A."/>
            <person name="Jiang F."/>
            <person name="Liu H."/>
            <person name="Zhao H."/>
            <person name="Xu D."/>
            <person name="Zhang Y."/>
        </authorList>
    </citation>
    <scope>NUCLEOTIDE SEQUENCE [LARGE SCALE GENOMIC DNA]</scope>
    <source>
        <strain evidence="2">cv. Yunnan</strain>
    </source>
</reference>
<comment type="caution">
    <text evidence="1">The sequence shown here is derived from an EMBL/GenBank/DDBJ whole genome shotgun (WGS) entry which is preliminary data.</text>
</comment>
<protein>
    <submittedName>
        <fullName evidence="1">Uncharacterized protein</fullName>
    </submittedName>
</protein>
<gene>
    <name evidence="1" type="ORF">L1987_06768</name>
</gene>